<dbReference type="InterPro" id="IPR032710">
    <property type="entry name" value="NTF2-like_dom_sf"/>
</dbReference>
<dbReference type="EMBL" id="BNBA01000036">
    <property type="protein sequence ID" value="GHH59340.1"/>
    <property type="molecule type" value="Genomic_DNA"/>
</dbReference>
<evidence type="ECO:0000313" key="5">
    <source>
        <dbReference type="Proteomes" id="UP000623958"/>
    </source>
</evidence>
<keyword evidence="5" id="KW-1185">Reference proteome</keyword>
<dbReference type="Pfam" id="PF17775">
    <property type="entry name" value="YchJ_M-like"/>
    <property type="match status" value="1"/>
</dbReference>
<feature type="domain" description="YchJ-like middle NTF2-like" evidence="3">
    <location>
        <begin position="36"/>
        <end position="133"/>
    </location>
</feature>
<dbReference type="SUPFAM" id="SSF54427">
    <property type="entry name" value="NTF2-like"/>
    <property type="match status" value="1"/>
</dbReference>
<dbReference type="HAMAP" id="MF_00612">
    <property type="entry name" value="UPF0225"/>
    <property type="match status" value="1"/>
</dbReference>
<name>A0A919FBD9_9XANT</name>
<dbReference type="Gene3D" id="3.10.450.50">
    <property type="match status" value="1"/>
</dbReference>
<dbReference type="PANTHER" id="PTHR33747">
    <property type="entry name" value="UPF0225 PROTEIN SCO1677"/>
    <property type="match status" value="1"/>
</dbReference>
<dbReference type="NCBIfam" id="NF003262">
    <property type="entry name" value="PRK04233.1"/>
    <property type="match status" value="1"/>
</dbReference>
<accession>A0A919FBD9</accession>
<dbReference type="RefSeq" id="WP_434029906.1">
    <property type="nucleotide sequence ID" value="NZ_BNBA01000036.1"/>
</dbReference>
<organism evidence="4 5">
    <name type="scientific">Xanthomonas boreopolis</name>
    <dbReference type="NCBI Taxonomy" id="86183"/>
    <lineage>
        <taxon>Bacteria</taxon>
        <taxon>Pseudomonadati</taxon>
        <taxon>Pseudomonadota</taxon>
        <taxon>Gammaproteobacteria</taxon>
        <taxon>Lysobacterales</taxon>
        <taxon>Lysobacteraceae</taxon>
        <taxon>Xanthomonas</taxon>
    </lineage>
</organism>
<dbReference type="PANTHER" id="PTHR33747:SF1">
    <property type="entry name" value="ADENYLATE CYCLASE-ASSOCIATED CAP C-TERMINAL DOMAIN-CONTAINING PROTEIN"/>
    <property type="match status" value="1"/>
</dbReference>
<sequence length="134" mass="15018">MSKTAPRPPRDPCPCGRSLDYADCCGRWHRGEPAPDAESLMRSRYSAYVRRDADYLLASWHPSTRPAALSLDEAAGGRTAWLGLSVQKAIRTGPDTAEVEFLARYRIGGGSAVRMLEHSRFVREDGRWYYLDAL</sequence>
<proteinExistence type="inferred from homology"/>
<reference evidence="4" key="1">
    <citation type="journal article" date="2014" name="Int. J. Syst. Evol. Microbiol.">
        <title>Complete genome sequence of Corynebacterium casei LMG S-19264T (=DSM 44701T), isolated from a smear-ripened cheese.</title>
        <authorList>
            <consortium name="US DOE Joint Genome Institute (JGI-PGF)"/>
            <person name="Walter F."/>
            <person name="Albersmeier A."/>
            <person name="Kalinowski J."/>
            <person name="Ruckert C."/>
        </authorList>
    </citation>
    <scope>NUCLEOTIDE SEQUENCE</scope>
    <source>
        <strain evidence="4">JCM 13306</strain>
    </source>
</reference>
<evidence type="ECO:0000313" key="4">
    <source>
        <dbReference type="EMBL" id="GHH59340.1"/>
    </source>
</evidence>
<dbReference type="Pfam" id="PF02810">
    <property type="entry name" value="SEC-C"/>
    <property type="match status" value="1"/>
</dbReference>
<dbReference type="InterPro" id="IPR004027">
    <property type="entry name" value="SEC_C_motif"/>
</dbReference>
<comment type="similarity">
    <text evidence="1 2">Belongs to the UPF0225 family.</text>
</comment>
<dbReference type="InterPro" id="IPR023006">
    <property type="entry name" value="YchJ-like"/>
</dbReference>
<comment type="caution">
    <text evidence="4">The sequence shown here is derived from an EMBL/GenBank/DDBJ whole genome shotgun (WGS) entry which is preliminary data.</text>
</comment>
<gene>
    <name evidence="4" type="ORF">GCM10009090_33370</name>
</gene>
<evidence type="ECO:0000256" key="2">
    <source>
        <dbReference type="HAMAP-Rule" id="MF_00612"/>
    </source>
</evidence>
<dbReference type="Proteomes" id="UP000623958">
    <property type="component" value="Unassembled WGS sequence"/>
</dbReference>
<dbReference type="InterPro" id="IPR048469">
    <property type="entry name" value="YchJ-like_M"/>
</dbReference>
<reference evidence="4" key="2">
    <citation type="submission" date="2020-09" db="EMBL/GenBank/DDBJ databases">
        <authorList>
            <person name="Sun Q."/>
            <person name="Ohkuma M."/>
        </authorList>
    </citation>
    <scope>NUCLEOTIDE SEQUENCE</scope>
    <source>
        <strain evidence="4">JCM 13306</strain>
    </source>
</reference>
<dbReference type="AlphaFoldDB" id="A0A919FBD9"/>
<evidence type="ECO:0000259" key="3">
    <source>
        <dbReference type="Pfam" id="PF17775"/>
    </source>
</evidence>
<protein>
    <recommendedName>
        <fullName evidence="2">UPF0225 protein GCM10009090_33370</fullName>
    </recommendedName>
</protein>
<evidence type="ECO:0000256" key="1">
    <source>
        <dbReference type="ARBA" id="ARBA00010839"/>
    </source>
</evidence>